<gene>
    <name evidence="2" type="ORF">COU20_01455</name>
</gene>
<keyword evidence="1" id="KW-1133">Transmembrane helix</keyword>
<dbReference type="Proteomes" id="UP000231379">
    <property type="component" value="Unassembled WGS sequence"/>
</dbReference>
<organism evidence="2 3">
    <name type="scientific">Candidatus Kaiserbacteria bacterium CG10_big_fil_rev_8_21_14_0_10_59_10</name>
    <dbReference type="NCBI Taxonomy" id="1974612"/>
    <lineage>
        <taxon>Bacteria</taxon>
        <taxon>Candidatus Kaiseribacteriota</taxon>
    </lineage>
</organism>
<evidence type="ECO:0000256" key="1">
    <source>
        <dbReference type="SAM" id="Phobius"/>
    </source>
</evidence>
<feature type="transmembrane region" description="Helical" evidence="1">
    <location>
        <begin position="47"/>
        <end position="64"/>
    </location>
</feature>
<keyword evidence="1" id="KW-0472">Membrane</keyword>
<sequence length="74" mass="8321">MAKKRRGKNLVQYVIGNLGLLLGFVLIWRGVWHLLDEFDMRFMGGDQIVTAVVGIVVGLLVLYLPDRKPTDSAH</sequence>
<reference evidence="3" key="1">
    <citation type="submission" date="2017-09" db="EMBL/GenBank/DDBJ databases">
        <title>Depth-based differentiation of microbial function through sediment-hosted aquifers and enrichment of novel symbionts in the deep terrestrial subsurface.</title>
        <authorList>
            <person name="Probst A.J."/>
            <person name="Ladd B."/>
            <person name="Jarett J.K."/>
            <person name="Geller-Mcgrath D.E."/>
            <person name="Sieber C.M.K."/>
            <person name="Emerson J.B."/>
            <person name="Anantharaman K."/>
            <person name="Thomas B.C."/>
            <person name="Malmstrom R."/>
            <person name="Stieglmeier M."/>
            <person name="Klingl A."/>
            <person name="Woyke T."/>
            <person name="Ryan C.M."/>
            <person name="Banfield J.F."/>
        </authorList>
    </citation>
    <scope>NUCLEOTIDE SEQUENCE [LARGE SCALE GENOMIC DNA]</scope>
</reference>
<protein>
    <submittedName>
        <fullName evidence="2">Uncharacterized protein</fullName>
    </submittedName>
</protein>
<proteinExistence type="predicted"/>
<evidence type="ECO:0000313" key="3">
    <source>
        <dbReference type="Proteomes" id="UP000231379"/>
    </source>
</evidence>
<keyword evidence="1" id="KW-0812">Transmembrane</keyword>
<evidence type="ECO:0000313" key="2">
    <source>
        <dbReference type="EMBL" id="PIR82610.1"/>
    </source>
</evidence>
<dbReference type="EMBL" id="PFBM01000010">
    <property type="protein sequence ID" value="PIR82610.1"/>
    <property type="molecule type" value="Genomic_DNA"/>
</dbReference>
<dbReference type="AlphaFoldDB" id="A0A2H0U8C6"/>
<comment type="caution">
    <text evidence="2">The sequence shown here is derived from an EMBL/GenBank/DDBJ whole genome shotgun (WGS) entry which is preliminary data.</text>
</comment>
<name>A0A2H0U8C6_9BACT</name>
<accession>A0A2H0U8C6</accession>
<feature type="transmembrane region" description="Helical" evidence="1">
    <location>
        <begin position="12"/>
        <end position="35"/>
    </location>
</feature>